<reference evidence="1 2" key="1">
    <citation type="submission" date="2018-12" db="EMBL/GenBank/DDBJ databases">
        <authorList>
            <consortium name="Pathogen Informatics"/>
        </authorList>
    </citation>
    <scope>NUCLEOTIDE SEQUENCE [LARGE SCALE GENOMIC DNA]</scope>
    <source>
        <strain evidence="1 2">NCTC6754</strain>
    </source>
</reference>
<name>A0A447TNG0_SALET</name>
<proteinExistence type="predicted"/>
<accession>A0A447TNG0</accession>
<protein>
    <submittedName>
        <fullName evidence="1">Fimbrial protein</fullName>
    </submittedName>
</protein>
<organism evidence="1 2">
    <name type="scientific">Salmonella enterica I</name>
    <dbReference type="NCBI Taxonomy" id="59201"/>
    <lineage>
        <taxon>Bacteria</taxon>
        <taxon>Pseudomonadati</taxon>
        <taxon>Pseudomonadota</taxon>
        <taxon>Gammaproteobacteria</taxon>
        <taxon>Enterobacterales</taxon>
        <taxon>Enterobacteriaceae</taxon>
        <taxon>Salmonella</taxon>
    </lineage>
</organism>
<dbReference type="Proteomes" id="UP000269208">
    <property type="component" value="Chromosome"/>
</dbReference>
<evidence type="ECO:0000313" key="2">
    <source>
        <dbReference type="Proteomes" id="UP000269208"/>
    </source>
</evidence>
<sequence>MKKNNYLVSSVDSGRVFITDVGDNPALYAADDDMNRLCRIHYTLQKTQDKEAFYETAKGVCQ</sequence>
<dbReference type="AlphaFoldDB" id="A0A447TNG0"/>
<evidence type="ECO:0000313" key="1">
    <source>
        <dbReference type="EMBL" id="VEB50828.1"/>
    </source>
</evidence>
<gene>
    <name evidence="1" type="ORF">NCTC6754_00514</name>
</gene>
<dbReference type="EMBL" id="LR134190">
    <property type="protein sequence ID" value="VEB50828.1"/>
    <property type="molecule type" value="Genomic_DNA"/>
</dbReference>